<dbReference type="InterPro" id="IPR002716">
    <property type="entry name" value="PIN_dom"/>
</dbReference>
<dbReference type="InterPro" id="IPR039018">
    <property type="entry name" value="VapC20-like"/>
</dbReference>
<protein>
    <recommendedName>
        <fullName evidence="1">PIN domain-containing protein</fullName>
    </recommendedName>
</protein>
<evidence type="ECO:0000313" key="3">
    <source>
        <dbReference type="Proteomes" id="UP000034324"/>
    </source>
</evidence>
<dbReference type="Gene3D" id="3.40.50.1010">
    <property type="entry name" value="5'-nuclease"/>
    <property type="match status" value="1"/>
</dbReference>
<reference evidence="2 3" key="1">
    <citation type="journal article" date="2015" name="Nature">
        <title>rRNA introns, odd ribosomes, and small enigmatic genomes across a large radiation of phyla.</title>
        <authorList>
            <person name="Brown C.T."/>
            <person name="Hug L.A."/>
            <person name="Thomas B.C."/>
            <person name="Sharon I."/>
            <person name="Castelle C.J."/>
            <person name="Singh A."/>
            <person name="Wilkins M.J."/>
            <person name="Williams K.H."/>
            <person name="Banfield J.F."/>
        </authorList>
    </citation>
    <scope>NUCLEOTIDE SEQUENCE [LARGE SCALE GENOMIC DNA]</scope>
</reference>
<dbReference type="Pfam" id="PF01850">
    <property type="entry name" value="PIN"/>
    <property type="match status" value="1"/>
</dbReference>
<name>A0A0G0NG38_9BACT</name>
<sequence>MTVFIDSSAIISLWDQDDSNHSAAIEKSQELQKIKAAIFISNIVAGEVLTVLSMKLGIKTANQCGEMLQKFNTVFVDESLHQKAWNGFQKRTSKNLSFFDYTSWAIIREFNMDKVFTFDRDFKKLGVDRI</sequence>
<proteinExistence type="predicted"/>
<organism evidence="2 3">
    <name type="scientific">Candidatus Daviesbacteria bacterium GW2011_GWF2_38_6</name>
    <dbReference type="NCBI Taxonomy" id="1618432"/>
    <lineage>
        <taxon>Bacteria</taxon>
        <taxon>Candidatus Daviesiibacteriota</taxon>
    </lineage>
</organism>
<dbReference type="PANTHER" id="PTHR42188:SF1">
    <property type="entry name" value="23S RRNA-SPECIFIC ENDONUCLEASE VAPC20"/>
    <property type="match status" value="1"/>
</dbReference>
<dbReference type="InterPro" id="IPR029060">
    <property type="entry name" value="PIN-like_dom_sf"/>
</dbReference>
<dbReference type="EMBL" id="LBVC01000086">
    <property type="protein sequence ID" value="KKQ76076.1"/>
    <property type="molecule type" value="Genomic_DNA"/>
</dbReference>
<dbReference type="PANTHER" id="PTHR42188">
    <property type="entry name" value="23S RRNA-SPECIFIC ENDONUCLEASE VAPC20"/>
    <property type="match status" value="1"/>
</dbReference>
<evidence type="ECO:0000259" key="1">
    <source>
        <dbReference type="Pfam" id="PF01850"/>
    </source>
</evidence>
<dbReference type="AlphaFoldDB" id="A0A0G0NG38"/>
<dbReference type="Proteomes" id="UP000034324">
    <property type="component" value="Unassembled WGS sequence"/>
</dbReference>
<dbReference type="GO" id="GO:0004521">
    <property type="term" value="F:RNA endonuclease activity"/>
    <property type="evidence" value="ECO:0007669"/>
    <property type="project" value="InterPro"/>
</dbReference>
<evidence type="ECO:0000313" key="2">
    <source>
        <dbReference type="EMBL" id="KKQ76076.1"/>
    </source>
</evidence>
<dbReference type="SUPFAM" id="SSF88723">
    <property type="entry name" value="PIN domain-like"/>
    <property type="match status" value="1"/>
</dbReference>
<gene>
    <name evidence="2" type="ORF">US99_C0086G0008</name>
</gene>
<feature type="domain" description="PIN" evidence="1">
    <location>
        <begin position="3"/>
        <end position="126"/>
    </location>
</feature>
<dbReference type="GO" id="GO:0016075">
    <property type="term" value="P:rRNA catabolic process"/>
    <property type="evidence" value="ECO:0007669"/>
    <property type="project" value="TreeGrafter"/>
</dbReference>
<accession>A0A0G0NG38</accession>
<comment type="caution">
    <text evidence="2">The sequence shown here is derived from an EMBL/GenBank/DDBJ whole genome shotgun (WGS) entry which is preliminary data.</text>
</comment>